<keyword evidence="6" id="KW-1185">Reference proteome</keyword>
<dbReference type="Pfam" id="PF10551">
    <property type="entry name" value="MULE"/>
    <property type="match status" value="1"/>
</dbReference>
<dbReference type="InterPro" id="IPR018289">
    <property type="entry name" value="MULE_transposase_dom"/>
</dbReference>
<organism evidence="5 6">
    <name type="scientific">Mycena venus</name>
    <dbReference type="NCBI Taxonomy" id="2733690"/>
    <lineage>
        <taxon>Eukaryota</taxon>
        <taxon>Fungi</taxon>
        <taxon>Dikarya</taxon>
        <taxon>Basidiomycota</taxon>
        <taxon>Agaricomycotina</taxon>
        <taxon>Agaricomycetes</taxon>
        <taxon>Agaricomycetidae</taxon>
        <taxon>Agaricales</taxon>
        <taxon>Marasmiineae</taxon>
        <taxon>Mycenaceae</taxon>
        <taxon>Mycena</taxon>
    </lineage>
</organism>
<keyword evidence="2" id="KW-1133">Transmembrane helix</keyword>
<keyword evidence="2" id="KW-0472">Membrane</keyword>
<dbReference type="PANTHER" id="PTHR47718">
    <property type="entry name" value="OS01G0519700 PROTEIN"/>
    <property type="match status" value="1"/>
</dbReference>
<feature type="region of interest" description="Disordered" evidence="1">
    <location>
        <begin position="527"/>
        <end position="551"/>
    </location>
</feature>
<dbReference type="EMBL" id="JACAZI010000008">
    <property type="protein sequence ID" value="KAF7354194.1"/>
    <property type="molecule type" value="Genomic_DNA"/>
</dbReference>
<keyword evidence="2" id="KW-0812">Transmembrane</keyword>
<evidence type="ECO:0000256" key="1">
    <source>
        <dbReference type="SAM" id="MobiDB-lite"/>
    </source>
</evidence>
<feature type="compositionally biased region" description="Pro residues" evidence="1">
    <location>
        <begin position="532"/>
        <end position="548"/>
    </location>
</feature>
<feature type="region of interest" description="Disordered" evidence="1">
    <location>
        <begin position="429"/>
        <end position="448"/>
    </location>
</feature>
<feature type="domain" description="MULE transposase" evidence="4">
    <location>
        <begin position="881"/>
        <end position="973"/>
    </location>
</feature>
<evidence type="ECO:0000256" key="2">
    <source>
        <dbReference type="SAM" id="Phobius"/>
    </source>
</evidence>
<protein>
    <recommendedName>
        <fullName evidence="7">MULE transposase domain-containing protein</fullName>
    </recommendedName>
</protein>
<evidence type="ECO:0000313" key="5">
    <source>
        <dbReference type="EMBL" id="KAF7354194.1"/>
    </source>
</evidence>
<dbReference type="Pfam" id="PF03101">
    <property type="entry name" value="FAR1"/>
    <property type="match status" value="1"/>
</dbReference>
<name>A0A8H6Y863_9AGAR</name>
<feature type="region of interest" description="Disordered" evidence="1">
    <location>
        <begin position="710"/>
        <end position="729"/>
    </location>
</feature>
<evidence type="ECO:0000313" key="6">
    <source>
        <dbReference type="Proteomes" id="UP000620124"/>
    </source>
</evidence>
<feature type="compositionally biased region" description="Basic and acidic residues" evidence="1">
    <location>
        <begin position="710"/>
        <end position="724"/>
    </location>
</feature>
<dbReference type="OrthoDB" id="2402896at2759"/>
<proteinExistence type="predicted"/>
<comment type="caution">
    <text evidence="5">The sequence shown here is derived from an EMBL/GenBank/DDBJ whole genome shotgun (WGS) entry which is preliminary data.</text>
</comment>
<feature type="transmembrane region" description="Helical" evidence="2">
    <location>
        <begin position="949"/>
        <end position="971"/>
    </location>
</feature>
<sequence length="1238" mass="138605">MSFTSYSTPHPSTPFSTASLGTITIAQASSLVRGNSLPHILPKNSIRAWVFDQHVPDTVPEITLTAGEEIPCAEDMHPITELMEFAYNDLGARSVFLELPESLCAIRLVINVNNQASNLAAAADILDRVESSFLLLPDFIDELKGIKFSEPLAGFHVTQVPLYSLGCLLQERWANEDVLNARAELTYFHRAVAKELGNDPSFIFLPTSFIIDCRTLFNHPDRPYSQNIIWVRERVRSGMVNVIGFLVHIGDHYCALVKMRIDDLEHGDSLHLPAPHDLLRILRWAFAGLHDFAPRSSQDHISAGVIDRQRSLAGEGSCGIAAVNFVEFRVDMGIPRWMSDQSEEFRDFMLQDMLLYHLIARRKTTTYSDWVTPCVLTSNGEVPGFTAHLAVGYSDFNLDMPLTTTMDHPVFDWVVARSKQPQILPKPIVASARPEAPSTTLSSPIKLDLPARNPVPSITRLAEFPSDHTFDFSAFVSGPKSASAPSRPLPLLERPALLSTASAPPHLPPPPPQSKARNVHDQGADIIIIPDSPSPTLPSPSPPRTPPPKVKEEVLDLCSPDILDLCTPPRLATKKEVIELLSPFEVGVKRKYVGGSPSAKAEPIDLSMSSPPRRKPKRNSSPSSRSPILAQTLSSRLPKGQSQPMRQIQIASGPIQVGNIYDSLKAGERAISQEEEALGHKWIRSQVRIDEKTGAVRRHTLRCNRYRDPKETHNMDIDPSDHRQGKSGRTNCKAHVNLVAMPGGQWRISVADLAHNHEPHVPEGGSVQRPPTANQRAVAERFSDFSRKQLTDVLGSQFPNNTLEPRQISNMRNQARREAHAEIDRLGGDVQSILASLEELSSTEPGWTYSVQTDHNNVVTALWWQSPEQARLTGRYTDILINDNSYNRNDKQYPLSIGIVIDSHGRSRNAWYAFQKKEDTESFAWVLRCHLRATGDIHPELFVSDRSGALIAAVVLVFIFSFHIYCLSHLLENVDRNLGRVLAADWQHFLPDFWTCYRAVSPEDFETQWRALVQRYPVAQSYLTDLYQCRDRWAWAWISIRFTAGIRTNGRVEVENRITKGITGPGKSLFQVFKALNERTREQQRDETIRVRDASRKQHPGQTERMFKAILDVFREHVGPFALQTCFQQMQLAPFYNASALQLPEGVRDWSEYAIALNDKEPGFDWEGGEEQLPSAPEMILKTIMPTLELDSSSGSSESRDLSPLTSSKLCMLKAAQLTLSSFCQMDDTCAIAVWALT</sequence>
<dbReference type="InterPro" id="IPR004330">
    <property type="entry name" value="FAR1_DNA_bnd_dom"/>
</dbReference>
<reference evidence="5" key="1">
    <citation type="submission" date="2020-05" db="EMBL/GenBank/DDBJ databases">
        <title>Mycena genomes resolve the evolution of fungal bioluminescence.</title>
        <authorList>
            <person name="Tsai I.J."/>
        </authorList>
    </citation>
    <scope>NUCLEOTIDE SEQUENCE</scope>
    <source>
        <strain evidence="5">CCC161011</strain>
    </source>
</reference>
<dbReference type="Proteomes" id="UP000620124">
    <property type="component" value="Unassembled WGS sequence"/>
</dbReference>
<evidence type="ECO:0000259" key="3">
    <source>
        <dbReference type="Pfam" id="PF03101"/>
    </source>
</evidence>
<feature type="domain" description="FAR1" evidence="3">
    <location>
        <begin position="678"/>
        <end position="758"/>
    </location>
</feature>
<gene>
    <name evidence="5" type="ORF">MVEN_01107100</name>
</gene>
<accession>A0A8H6Y863</accession>
<feature type="region of interest" description="Disordered" evidence="1">
    <location>
        <begin position="500"/>
        <end position="519"/>
    </location>
</feature>
<dbReference type="PANTHER" id="PTHR47718:SF3">
    <property type="entry name" value="PROTEIN FAR1-RELATED SEQUENCE 5-LIKE"/>
    <property type="match status" value="1"/>
</dbReference>
<feature type="region of interest" description="Disordered" evidence="1">
    <location>
        <begin position="593"/>
        <end position="629"/>
    </location>
</feature>
<evidence type="ECO:0008006" key="7">
    <source>
        <dbReference type="Google" id="ProtNLM"/>
    </source>
</evidence>
<dbReference type="AlphaFoldDB" id="A0A8H6Y863"/>
<evidence type="ECO:0000259" key="4">
    <source>
        <dbReference type="Pfam" id="PF10551"/>
    </source>
</evidence>